<gene>
    <name evidence="3" type="ORF">A2442_00580</name>
</gene>
<organism evidence="3 4">
    <name type="scientific">Candidatus Campbellbacteria bacterium RIFOXYC2_FULL_35_25</name>
    <dbReference type="NCBI Taxonomy" id="1797582"/>
    <lineage>
        <taxon>Bacteria</taxon>
        <taxon>Candidatus Campbelliibacteriota</taxon>
    </lineage>
</organism>
<proteinExistence type="predicted"/>
<dbReference type="STRING" id="1797582.A2442_00580"/>
<dbReference type="InterPro" id="IPR001296">
    <property type="entry name" value="Glyco_trans_1"/>
</dbReference>
<keyword evidence="1" id="KW-0808">Transferase</keyword>
<dbReference type="AlphaFoldDB" id="A0A1F5EIU7"/>
<protein>
    <recommendedName>
        <fullName evidence="2">Glycosyl transferase family 1 domain-containing protein</fullName>
    </recommendedName>
</protein>
<evidence type="ECO:0000313" key="4">
    <source>
        <dbReference type="Proteomes" id="UP000179003"/>
    </source>
</evidence>
<evidence type="ECO:0000259" key="2">
    <source>
        <dbReference type="Pfam" id="PF00534"/>
    </source>
</evidence>
<dbReference type="EMBL" id="MFAE01000006">
    <property type="protein sequence ID" value="OGD67359.1"/>
    <property type="molecule type" value="Genomic_DNA"/>
</dbReference>
<dbReference type="Proteomes" id="UP000179003">
    <property type="component" value="Unassembled WGS sequence"/>
</dbReference>
<name>A0A1F5EIU7_9BACT</name>
<dbReference type="GO" id="GO:0016757">
    <property type="term" value="F:glycosyltransferase activity"/>
    <property type="evidence" value="ECO:0007669"/>
    <property type="project" value="InterPro"/>
</dbReference>
<evidence type="ECO:0000256" key="1">
    <source>
        <dbReference type="ARBA" id="ARBA00022679"/>
    </source>
</evidence>
<dbReference type="Pfam" id="PF00534">
    <property type="entry name" value="Glycos_transf_1"/>
    <property type="match status" value="1"/>
</dbReference>
<dbReference type="Gene3D" id="3.40.50.2000">
    <property type="entry name" value="Glycogen Phosphorylase B"/>
    <property type="match status" value="2"/>
</dbReference>
<dbReference type="GO" id="GO:0009103">
    <property type="term" value="P:lipopolysaccharide biosynthetic process"/>
    <property type="evidence" value="ECO:0007669"/>
    <property type="project" value="TreeGrafter"/>
</dbReference>
<comment type="caution">
    <text evidence="3">The sequence shown here is derived from an EMBL/GenBank/DDBJ whole genome shotgun (WGS) entry which is preliminary data.</text>
</comment>
<reference evidence="3 4" key="1">
    <citation type="journal article" date="2016" name="Nat. Commun.">
        <title>Thousands of microbial genomes shed light on interconnected biogeochemical processes in an aquifer system.</title>
        <authorList>
            <person name="Anantharaman K."/>
            <person name="Brown C.T."/>
            <person name="Hug L.A."/>
            <person name="Sharon I."/>
            <person name="Castelle C.J."/>
            <person name="Probst A.J."/>
            <person name="Thomas B.C."/>
            <person name="Singh A."/>
            <person name="Wilkins M.J."/>
            <person name="Karaoz U."/>
            <person name="Brodie E.L."/>
            <person name="Williams K.H."/>
            <person name="Hubbard S.S."/>
            <person name="Banfield J.F."/>
        </authorList>
    </citation>
    <scope>NUCLEOTIDE SEQUENCE [LARGE SCALE GENOMIC DNA]</scope>
</reference>
<sequence length="306" mass="35856">MKNIEGSSRSFLLSLKYLFFIKKNKFTHIYCREEKLLFFLIFYNKLFFRLPLKFIYEAHDFNSKKSFWYKYILEKSDKVIVLTKYIKSKFAEVIQNTNNVFVSPDGVNIKKFDIEISKEEARKKLNLPLGKKIIVYIGLLYEWKGVQTLAESSQYLSDNSMIVFVGGKEHHVEDFKNKNIRYKNILLVGSRPHEEMPFWIKSADVVVLPNTAKEDISKYYTSPLKMFEYMAGKTPIVASDLPSIREILNEGNAVLVEPDNSKKLAEGISRILNNNELGVKISEQSFFDVQNYTWRERSEQVIDFIK</sequence>
<dbReference type="PANTHER" id="PTHR46401:SF2">
    <property type="entry name" value="GLYCOSYLTRANSFERASE WBBK-RELATED"/>
    <property type="match status" value="1"/>
</dbReference>
<dbReference type="PANTHER" id="PTHR46401">
    <property type="entry name" value="GLYCOSYLTRANSFERASE WBBK-RELATED"/>
    <property type="match status" value="1"/>
</dbReference>
<evidence type="ECO:0000313" key="3">
    <source>
        <dbReference type="EMBL" id="OGD67359.1"/>
    </source>
</evidence>
<feature type="domain" description="Glycosyl transferase family 1" evidence="2">
    <location>
        <begin position="118"/>
        <end position="284"/>
    </location>
</feature>
<dbReference type="SUPFAM" id="SSF53756">
    <property type="entry name" value="UDP-Glycosyltransferase/glycogen phosphorylase"/>
    <property type="match status" value="1"/>
</dbReference>
<accession>A0A1F5EIU7</accession>